<reference evidence="8 9" key="1">
    <citation type="submission" date="2019-03" db="EMBL/GenBank/DDBJ databases">
        <title>Dyadobacter AR-3-6 sp. nov., isolated from arctic soil.</title>
        <authorList>
            <person name="Chaudhary D.K."/>
        </authorList>
    </citation>
    <scope>NUCLEOTIDE SEQUENCE [LARGE SCALE GENOMIC DNA]</scope>
    <source>
        <strain evidence="8 9">AR-3-6</strain>
    </source>
</reference>
<organism evidence="8 9">
    <name type="scientific">Dyadobacter psychrotolerans</name>
    <dbReference type="NCBI Taxonomy" id="2541721"/>
    <lineage>
        <taxon>Bacteria</taxon>
        <taxon>Pseudomonadati</taxon>
        <taxon>Bacteroidota</taxon>
        <taxon>Cytophagia</taxon>
        <taxon>Cytophagales</taxon>
        <taxon>Spirosomataceae</taxon>
        <taxon>Dyadobacter</taxon>
    </lineage>
</organism>
<keyword evidence="3" id="KW-0255">Endonuclease</keyword>
<dbReference type="PANTHER" id="PTHR30636">
    <property type="entry name" value="UPF0701 PROTEIN YICC"/>
    <property type="match status" value="1"/>
</dbReference>
<sequence length="295" mass="34009">MLKSMTGYGVSNIESESINVTVEIKTLNSKFLDIYCRIPRNYSEREIEIRNLLTQSLERGKVEFTLTVQPIGKAVASTTVNRALVKAYYNDLAQTASDLGFYPLETELFRVALQLPNAYNNESVDESSRENDWAQIKVAVLEAIRKCNVFREQEGKMTSDKFHDYIGTVKTLLDSVTEQDKLRIPAVRERLEKQVRDLLSDDNFDPNRFEQELIYYIEKFDISEEKIRLANHLTYFMETLTSPESNGKKLNFIAQEIGREINTIGSKANDATIQHQVVQMKDELEKIKEQTMNII</sequence>
<accession>A0A4R5DT94</accession>
<dbReference type="AlphaFoldDB" id="A0A4R5DT94"/>
<dbReference type="PANTHER" id="PTHR30636:SF3">
    <property type="entry name" value="UPF0701 PROTEIN YICC"/>
    <property type="match status" value="1"/>
</dbReference>
<evidence type="ECO:0000256" key="1">
    <source>
        <dbReference type="ARBA" id="ARBA00001968"/>
    </source>
</evidence>
<evidence type="ECO:0000256" key="4">
    <source>
        <dbReference type="ARBA" id="ARBA00022801"/>
    </source>
</evidence>
<comment type="similarity">
    <text evidence="5">Belongs to the YicC/YloC family.</text>
</comment>
<evidence type="ECO:0000313" key="9">
    <source>
        <dbReference type="Proteomes" id="UP000294850"/>
    </source>
</evidence>
<evidence type="ECO:0000259" key="6">
    <source>
        <dbReference type="Pfam" id="PF03755"/>
    </source>
</evidence>
<gene>
    <name evidence="8" type="ORF">E0F88_13405</name>
</gene>
<protein>
    <submittedName>
        <fullName evidence="8">YicC family protein</fullName>
    </submittedName>
</protein>
<name>A0A4R5DT94_9BACT</name>
<evidence type="ECO:0000256" key="2">
    <source>
        <dbReference type="ARBA" id="ARBA00022722"/>
    </source>
</evidence>
<evidence type="ECO:0000259" key="7">
    <source>
        <dbReference type="Pfam" id="PF08340"/>
    </source>
</evidence>
<keyword evidence="9" id="KW-1185">Reference proteome</keyword>
<comment type="caution">
    <text evidence="8">The sequence shown here is derived from an EMBL/GenBank/DDBJ whole genome shotgun (WGS) entry which is preliminary data.</text>
</comment>
<feature type="domain" description="Endoribonuclease YicC-like C-terminal" evidence="7">
    <location>
        <begin position="178"/>
        <end position="294"/>
    </location>
</feature>
<comment type="cofactor">
    <cofactor evidence="1">
        <name>a divalent metal cation</name>
        <dbReference type="ChEBI" id="CHEBI:60240"/>
    </cofactor>
</comment>
<dbReference type="InterPro" id="IPR013527">
    <property type="entry name" value="YicC-like_N"/>
</dbReference>
<dbReference type="Pfam" id="PF03755">
    <property type="entry name" value="YicC-like_N"/>
    <property type="match status" value="1"/>
</dbReference>
<feature type="domain" description="Endoribonuclease YicC-like N-terminal" evidence="6">
    <location>
        <begin position="2"/>
        <end position="157"/>
    </location>
</feature>
<dbReference type="RefSeq" id="WP_131958763.1">
    <property type="nucleotide sequence ID" value="NZ_SMFL01000004.1"/>
</dbReference>
<keyword evidence="4" id="KW-0378">Hydrolase</keyword>
<dbReference type="Proteomes" id="UP000294850">
    <property type="component" value="Unassembled WGS sequence"/>
</dbReference>
<dbReference type="Pfam" id="PF08340">
    <property type="entry name" value="YicC-like_C"/>
    <property type="match status" value="1"/>
</dbReference>
<dbReference type="EMBL" id="SMFL01000004">
    <property type="protein sequence ID" value="TDE15500.1"/>
    <property type="molecule type" value="Genomic_DNA"/>
</dbReference>
<evidence type="ECO:0000256" key="5">
    <source>
        <dbReference type="ARBA" id="ARBA00035648"/>
    </source>
</evidence>
<evidence type="ECO:0000256" key="3">
    <source>
        <dbReference type="ARBA" id="ARBA00022759"/>
    </source>
</evidence>
<proteinExistence type="inferred from homology"/>
<dbReference type="NCBIfam" id="TIGR00255">
    <property type="entry name" value="YicC/YloC family endoribonuclease"/>
    <property type="match status" value="1"/>
</dbReference>
<keyword evidence="2" id="KW-0540">Nuclease</keyword>
<dbReference type="InterPro" id="IPR005229">
    <property type="entry name" value="YicC/YloC-like"/>
</dbReference>
<evidence type="ECO:0000313" key="8">
    <source>
        <dbReference type="EMBL" id="TDE15500.1"/>
    </source>
</evidence>
<dbReference type="GO" id="GO:0004521">
    <property type="term" value="F:RNA endonuclease activity"/>
    <property type="evidence" value="ECO:0007669"/>
    <property type="project" value="InterPro"/>
</dbReference>
<dbReference type="OrthoDB" id="9771229at2"/>
<dbReference type="GO" id="GO:0016787">
    <property type="term" value="F:hydrolase activity"/>
    <property type="evidence" value="ECO:0007669"/>
    <property type="project" value="UniProtKB-KW"/>
</dbReference>
<dbReference type="InterPro" id="IPR013551">
    <property type="entry name" value="YicC-like_C"/>
</dbReference>